<evidence type="ECO:0000313" key="1">
    <source>
        <dbReference type="EMBL" id="AZA48760.1"/>
    </source>
</evidence>
<gene>
    <name evidence="1" type="ORF">EG346_11480</name>
</gene>
<evidence type="ECO:0000313" key="2">
    <source>
        <dbReference type="Proteomes" id="UP000273270"/>
    </source>
</evidence>
<proteinExistence type="predicted"/>
<dbReference type="EMBL" id="CP033920">
    <property type="protein sequence ID" value="AZA48760.1"/>
    <property type="molecule type" value="Genomic_DNA"/>
</dbReference>
<keyword evidence="2" id="KW-1185">Reference proteome</keyword>
<organism evidence="1 2">
    <name type="scientific">Chryseobacterium carnipullorum</name>
    <dbReference type="NCBI Taxonomy" id="1124835"/>
    <lineage>
        <taxon>Bacteria</taxon>
        <taxon>Pseudomonadati</taxon>
        <taxon>Bacteroidota</taxon>
        <taxon>Flavobacteriia</taxon>
        <taxon>Flavobacteriales</taxon>
        <taxon>Weeksellaceae</taxon>
        <taxon>Chryseobacterium group</taxon>
        <taxon>Chryseobacterium</taxon>
    </lineage>
</organism>
<reference evidence="2" key="1">
    <citation type="submission" date="2018-11" db="EMBL/GenBank/DDBJ databases">
        <title>Proposal to divide the Flavobacteriaceae and reorganize its genera based on Amino Acid Identity values calculated from whole genome sequences.</title>
        <authorList>
            <person name="Nicholson A.C."/>
            <person name="Gulvik C.A."/>
            <person name="Whitney A.M."/>
            <person name="Humrighouse B.W."/>
            <person name="Bell M."/>
            <person name="Holmes B."/>
            <person name="Steigerwalt A.G."/>
            <person name="Villarma A."/>
            <person name="Sheth M."/>
            <person name="Batra D."/>
            <person name="Pryor J."/>
            <person name="Bernardet J.-F."/>
            <person name="Hugo C."/>
            <person name="Kampfer P."/>
            <person name="Newman J."/>
            <person name="McQuiston J.R."/>
        </authorList>
    </citation>
    <scope>NUCLEOTIDE SEQUENCE [LARGE SCALE GENOMIC DNA]</scope>
    <source>
        <strain evidence="2">G0188</strain>
    </source>
</reference>
<protein>
    <submittedName>
        <fullName evidence="1">Uncharacterized protein</fullName>
    </submittedName>
</protein>
<sequence>MLLQKILTGSFLICTGFLLVSCFKEKEYKPNFFNGEWLSDSLVTKENDHWREFLYFQNGYAARTTFWGKQYLLNKNLRVRDLKLYDRGKALFHIKVIDSNRIVVEGKGYYGSFFRDNFQIGDIKKAIFQAEETEKQRKRLLGDWNMISFKTIPLSNSLENKIMAGYLQDEEIIDIPLKKISSLNFNYTTFSIHTAAKISTFEYSAEPDEIKFDSGDAFYSFKYYFQKDQLIINYSKTLGFLHILTFEKVH</sequence>
<dbReference type="KEGG" id="ccau:EG346_11480"/>
<dbReference type="PROSITE" id="PS51257">
    <property type="entry name" value="PROKAR_LIPOPROTEIN"/>
    <property type="match status" value="1"/>
</dbReference>
<name>A0A1M7KK03_CHRCU</name>
<dbReference type="AlphaFoldDB" id="A0A1M7KK03"/>
<dbReference type="OrthoDB" id="1270092at2"/>
<dbReference type="Proteomes" id="UP000273270">
    <property type="component" value="Chromosome"/>
</dbReference>
<accession>A0A1M7KK03</accession>
<dbReference type="RefSeq" id="WP_073335163.1">
    <property type="nucleotide sequence ID" value="NZ_CP033920.1"/>
</dbReference>